<feature type="transmembrane region" description="Helical" evidence="1">
    <location>
        <begin position="161"/>
        <end position="180"/>
    </location>
</feature>
<keyword evidence="1" id="KW-1133">Transmembrane helix</keyword>
<dbReference type="Pfam" id="PF13630">
    <property type="entry name" value="SdpI"/>
    <property type="match status" value="1"/>
</dbReference>
<dbReference type="PANTHER" id="PTHR37810:SF5">
    <property type="entry name" value="IMMUNITY PROTEIN SDPI"/>
    <property type="match status" value="1"/>
</dbReference>
<evidence type="ECO:0000256" key="1">
    <source>
        <dbReference type="SAM" id="Phobius"/>
    </source>
</evidence>
<sequence length="215" mass="24665">MNLKKEIPLIIIVLIPFFYLAYIWSGLPETVPTHWNYKGEIDGWGKKSSLILITFLLPALTYIIFTVVPFIDPKKKIKGMGNKFYNLKFLMTVFMSALAMFILYSVKEQSITNPAFIILAIGILYIILGNYMRTIKTNYFIGIRTPWTLENETVWKKTHALAGKLWFSGGLAIIISSLLTNKNFNGIFFITITIIISVIPLVYSYLEFKKLQNNS</sequence>
<feature type="transmembrane region" description="Helical" evidence="1">
    <location>
        <begin position="50"/>
        <end position="72"/>
    </location>
</feature>
<dbReference type="Pfam" id="PF07853">
    <property type="entry name" value="DUF1648"/>
    <property type="match status" value="1"/>
</dbReference>
<keyword evidence="1" id="KW-0812">Transmembrane</keyword>
<evidence type="ECO:0000313" key="4">
    <source>
        <dbReference type="Proteomes" id="UP001501692"/>
    </source>
</evidence>
<keyword evidence="4" id="KW-1185">Reference proteome</keyword>
<feature type="transmembrane region" description="Helical" evidence="1">
    <location>
        <begin position="84"/>
        <end position="105"/>
    </location>
</feature>
<keyword evidence="1" id="KW-0472">Membrane</keyword>
<organism evidence="3 4">
    <name type="scientific">Algibacter aquimarinus</name>
    <dbReference type="NCBI Taxonomy" id="1136748"/>
    <lineage>
        <taxon>Bacteria</taxon>
        <taxon>Pseudomonadati</taxon>
        <taxon>Bacteroidota</taxon>
        <taxon>Flavobacteriia</taxon>
        <taxon>Flavobacteriales</taxon>
        <taxon>Flavobacteriaceae</taxon>
        <taxon>Algibacter</taxon>
    </lineage>
</organism>
<dbReference type="EMBL" id="BAABJK010000004">
    <property type="protein sequence ID" value="GAA4962118.1"/>
    <property type="molecule type" value="Genomic_DNA"/>
</dbReference>
<dbReference type="PIRSF" id="PIRSF038959">
    <property type="entry name" value="SdpI"/>
    <property type="match status" value="1"/>
</dbReference>
<accession>A0ABP9H566</accession>
<dbReference type="PANTHER" id="PTHR37810">
    <property type="entry name" value="IMMUNITY PROTEIN SDPI"/>
    <property type="match status" value="1"/>
</dbReference>
<comment type="caution">
    <text evidence="3">The sequence shown here is derived from an EMBL/GenBank/DDBJ whole genome shotgun (WGS) entry which is preliminary data.</text>
</comment>
<proteinExistence type="predicted"/>
<dbReference type="RefSeq" id="WP_345164741.1">
    <property type="nucleotide sequence ID" value="NZ_BAABJK010000004.1"/>
</dbReference>
<name>A0ABP9H566_9FLAO</name>
<gene>
    <name evidence="3" type="ORF">GCM10023315_07790</name>
</gene>
<feature type="transmembrane region" description="Helical" evidence="1">
    <location>
        <begin position="111"/>
        <end position="128"/>
    </location>
</feature>
<dbReference type="InterPro" id="IPR025962">
    <property type="entry name" value="SdpI/YhfL"/>
</dbReference>
<feature type="domain" description="DUF1648" evidence="2">
    <location>
        <begin position="11"/>
        <end position="56"/>
    </location>
</feature>
<evidence type="ECO:0000259" key="2">
    <source>
        <dbReference type="Pfam" id="PF07853"/>
    </source>
</evidence>
<dbReference type="InterPro" id="IPR026272">
    <property type="entry name" value="SdpI"/>
</dbReference>
<evidence type="ECO:0000313" key="3">
    <source>
        <dbReference type="EMBL" id="GAA4962118.1"/>
    </source>
</evidence>
<protein>
    <submittedName>
        <fullName evidence="3">SdpI family protein</fullName>
    </submittedName>
</protein>
<reference evidence="4" key="1">
    <citation type="journal article" date="2019" name="Int. J. Syst. Evol. Microbiol.">
        <title>The Global Catalogue of Microorganisms (GCM) 10K type strain sequencing project: providing services to taxonomists for standard genome sequencing and annotation.</title>
        <authorList>
            <consortium name="The Broad Institute Genomics Platform"/>
            <consortium name="The Broad Institute Genome Sequencing Center for Infectious Disease"/>
            <person name="Wu L."/>
            <person name="Ma J."/>
        </authorList>
    </citation>
    <scope>NUCLEOTIDE SEQUENCE [LARGE SCALE GENOMIC DNA]</scope>
    <source>
        <strain evidence="4">JCM 18287</strain>
    </source>
</reference>
<dbReference type="Proteomes" id="UP001501692">
    <property type="component" value="Unassembled WGS sequence"/>
</dbReference>
<dbReference type="InterPro" id="IPR012867">
    <property type="entry name" value="DUF1648"/>
</dbReference>
<feature type="transmembrane region" description="Helical" evidence="1">
    <location>
        <begin position="7"/>
        <end position="27"/>
    </location>
</feature>
<feature type="transmembrane region" description="Helical" evidence="1">
    <location>
        <begin position="186"/>
        <end position="206"/>
    </location>
</feature>